<dbReference type="SUPFAM" id="SSF69318">
    <property type="entry name" value="Integrin alpha N-terminal domain"/>
    <property type="match status" value="1"/>
</dbReference>
<protein>
    <submittedName>
        <fullName evidence="2">FG-GAP repeat protein</fullName>
    </submittedName>
</protein>
<dbReference type="PRINTS" id="PR00722">
    <property type="entry name" value="CHYMOTRYPSIN"/>
</dbReference>
<dbReference type="InterPro" id="IPR041910">
    <property type="entry name" value="Alpha_h_PorB/PorC"/>
</dbReference>
<accession>A0ABX7P7L3</accession>
<dbReference type="InterPro" id="IPR018114">
    <property type="entry name" value="TRYPSIN_HIS"/>
</dbReference>
<dbReference type="PROSITE" id="PS00134">
    <property type="entry name" value="TRYPSIN_HIS"/>
    <property type="match status" value="1"/>
</dbReference>
<reference evidence="2 3" key="1">
    <citation type="submission" date="2021-02" db="EMBL/GenBank/DDBJ databases">
        <title>De Novo genome assembly of isolated myxobacteria.</title>
        <authorList>
            <person name="Stevens D.C."/>
        </authorList>
    </citation>
    <scope>NUCLEOTIDE SEQUENCE [LARGE SCALE GENOMIC DNA]</scope>
    <source>
        <strain evidence="3">SCPEA02</strain>
    </source>
</reference>
<evidence type="ECO:0000313" key="2">
    <source>
        <dbReference type="EMBL" id="QSQ26429.1"/>
    </source>
</evidence>
<dbReference type="Pfam" id="PF00089">
    <property type="entry name" value="Trypsin"/>
    <property type="match status" value="1"/>
</dbReference>
<dbReference type="Gene3D" id="2.40.10.10">
    <property type="entry name" value="Trypsin-like serine proteases"/>
    <property type="match status" value="1"/>
</dbReference>
<dbReference type="SMART" id="SM00020">
    <property type="entry name" value="Tryp_SPc"/>
    <property type="match status" value="1"/>
</dbReference>
<dbReference type="InterPro" id="IPR001254">
    <property type="entry name" value="Trypsin_dom"/>
</dbReference>
<dbReference type="InterPro" id="IPR028994">
    <property type="entry name" value="Integrin_alpha_N"/>
</dbReference>
<dbReference type="InterPro" id="IPR009003">
    <property type="entry name" value="Peptidase_S1_PA"/>
</dbReference>
<dbReference type="PROSITE" id="PS50240">
    <property type="entry name" value="TRYPSIN_DOM"/>
    <property type="match status" value="1"/>
</dbReference>
<dbReference type="Proteomes" id="UP000662747">
    <property type="component" value="Chromosome"/>
</dbReference>
<keyword evidence="3" id="KW-1185">Reference proteome</keyword>
<sequence length="611" mass="64013">MRFRTLVMFAGLVTASGCSPEDAPSDVLGSSQAPIINGNIPGANDNLARTVVNVANGCTGTLLSNRWILTAAHCVGATGPVSFQVTTSEGVTATANWVIRHPEAPPPGGRFDSVDAALIHLSAPLGTVFAAVSSSNPATNQVLNCYGYGHNTAFYDGSGAPSGAGFGTLRTAALTVASGGNSRRYNVNPNGAGQIQWQGDSGGPCFDASGNLTGVQSGASITPWSPPGTNLTVTSADQVRASYIRSWLLQTMVGSSAPNTDPCQTAPNGYRSDLSAAWNWNQTTRVAEYSSTGTTFVGGTQWDQSGGGWMDSQKWAAGDFNGDGLTDLAAVWNEYGMATIAVRVSTGSSFTSSTWAARQLPFQSGMRVLAGKFNGDNLDDLAIVWPDQDAPATTPNPTPTSGALKTTSISVFRSNGSSFLAPQQWAKQQGGWPDMRWAVGDFNADGFDDLAAIWNNGGTNTITVRASNGSSFPSQVHWLVSAGGWIGTTQWLAGKFTGRINPANGRPYWDLAAAWNNGGTAMVAVYPSTGSAFNGWAQWDLSGGGWMDYAKWTAGDFDGDGRTDLATVWPYNATNSFAMRRSTGSSFQGQSWGGSGGWIDSTQWCAGRFAL</sequence>
<dbReference type="SUPFAM" id="SSF50494">
    <property type="entry name" value="Trypsin-like serine proteases"/>
    <property type="match status" value="1"/>
</dbReference>
<dbReference type="Gene3D" id="1.10.10.1280">
    <property type="entry name" value="Alpha-helical porin B/porin C"/>
    <property type="match status" value="2"/>
</dbReference>
<dbReference type="InterPro" id="IPR043504">
    <property type="entry name" value="Peptidase_S1_PA_chymotrypsin"/>
</dbReference>
<name>A0ABX7P7L3_9BACT</name>
<feature type="domain" description="Peptidase S1" evidence="1">
    <location>
        <begin position="35"/>
        <end position="253"/>
    </location>
</feature>
<evidence type="ECO:0000313" key="3">
    <source>
        <dbReference type="Proteomes" id="UP000662747"/>
    </source>
</evidence>
<gene>
    <name evidence="2" type="ORF">JY651_16510</name>
</gene>
<evidence type="ECO:0000259" key="1">
    <source>
        <dbReference type="PROSITE" id="PS50240"/>
    </source>
</evidence>
<proteinExistence type="predicted"/>
<organism evidence="2 3">
    <name type="scientific">Pyxidicoccus parkwayensis</name>
    <dbReference type="NCBI Taxonomy" id="2813578"/>
    <lineage>
        <taxon>Bacteria</taxon>
        <taxon>Pseudomonadati</taxon>
        <taxon>Myxococcota</taxon>
        <taxon>Myxococcia</taxon>
        <taxon>Myxococcales</taxon>
        <taxon>Cystobacterineae</taxon>
        <taxon>Myxococcaceae</taxon>
        <taxon>Pyxidicoccus</taxon>
    </lineage>
</organism>
<dbReference type="EMBL" id="CP071090">
    <property type="protein sequence ID" value="QSQ26429.1"/>
    <property type="molecule type" value="Genomic_DNA"/>
</dbReference>
<dbReference type="InterPro" id="IPR001314">
    <property type="entry name" value="Peptidase_S1A"/>
</dbReference>
<dbReference type="PROSITE" id="PS51257">
    <property type="entry name" value="PROKAR_LIPOPROTEIN"/>
    <property type="match status" value="1"/>
</dbReference>